<dbReference type="OrthoDB" id="9789012at2"/>
<dbReference type="PANTHER" id="PTHR36113">
    <property type="entry name" value="LYASE, PUTATIVE-RELATED-RELATED"/>
    <property type="match status" value="1"/>
</dbReference>
<dbReference type="SUPFAM" id="SSF54593">
    <property type="entry name" value="Glyoxalase/Bleomycin resistance protein/Dihydroxybiphenyl dioxygenase"/>
    <property type="match status" value="1"/>
</dbReference>
<evidence type="ECO:0000259" key="1">
    <source>
        <dbReference type="PROSITE" id="PS51819"/>
    </source>
</evidence>
<evidence type="ECO:0000313" key="3">
    <source>
        <dbReference type="Proteomes" id="UP000004095"/>
    </source>
</evidence>
<dbReference type="InterPro" id="IPR004360">
    <property type="entry name" value="Glyas_Fos-R_dOase_dom"/>
</dbReference>
<dbReference type="Pfam" id="PF00903">
    <property type="entry name" value="Glyoxalase"/>
    <property type="match status" value="1"/>
</dbReference>
<dbReference type="eggNOG" id="COG0346">
    <property type="taxonomic scope" value="Bacteria"/>
</dbReference>
<dbReference type="RefSeq" id="WP_002698831.1">
    <property type="nucleotide sequence ID" value="NZ_AAWS01000020.1"/>
</dbReference>
<dbReference type="InterPro" id="IPR037523">
    <property type="entry name" value="VOC_core"/>
</dbReference>
<dbReference type="PANTHER" id="PTHR36113:SF1">
    <property type="entry name" value="GLYOXALASE_BLEOMYCIN RESISTANCE PROTEIN_DIOXYGENASE"/>
    <property type="match status" value="1"/>
</dbReference>
<feature type="domain" description="VOC" evidence="1">
    <location>
        <begin position="2"/>
        <end position="127"/>
    </location>
</feature>
<organism evidence="2 3">
    <name type="scientific">Microscilla marina ATCC 23134</name>
    <dbReference type="NCBI Taxonomy" id="313606"/>
    <lineage>
        <taxon>Bacteria</taxon>
        <taxon>Pseudomonadati</taxon>
        <taxon>Bacteroidota</taxon>
        <taxon>Cytophagia</taxon>
        <taxon>Cytophagales</taxon>
        <taxon>Microscillaceae</taxon>
        <taxon>Microscilla</taxon>
    </lineage>
</organism>
<comment type="caution">
    <text evidence="2">The sequence shown here is derived from an EMBL/GenBank/DDBJ whole genome shotgun (WGS) entry which is preliminary data.</text>
</comment>
<dbReference type="InterPro" id="IPR029068">
    <property type="entry name" value="Glyas_Bleomycin-R_OHBP_Dase"/>
</dbReference>
<dbReference type="Proteomes" id="UP000004095">
    <property type="component" value="Unassembled WGS sequence"/>
</dbReference>
<dbReference type="InterPro" id="IPR051332">
    <property type="entry name" value="Fosfomycin_Res_Enzymes"/>
</dbReference>
<evidence type="ECO:0000313" key="2">
    <source>
        <dbReference type="EMBL" id="EAY27838.1"/>
    </source>
</evidence>
<sequence length="127" mass="14318">MHIAHIAIWVNNLEKMRSFYTTYFDAISNEKYVNPRKKFSSYFLSFGRGGCQLEIMHRPDIAQVIEQVQLGLAHLAISVGSKAKVDQLTQQLQNDGYQVIGAPRTTGDGYYESVVLDPEGNHVEITV</sequence>
<dbReference type="PROSITE" id="PS51819">
    <property type="entry name" value="VOC"/>
    <property type="match status" value="1"/>
</dbReference>
<gene>
    <name evidence="2" type="ORF">M23134_00279</name>
</gene>
<accession>A1ZP46</accession>
<reference evidence="2 3" key="1">
    <citation type="submission" date="2007-01" db="EMBL/GenBank/DDBJ databases">
        <authorList>
            <person name="Haygood M."/>
            <person name="Podell S."/>
            <person name="Anderson C."/>
            <person name="Hopkinson B."/>
            <person name="Roe K."/>
            <person name="Barbeau K."/>
            <person name="Gaasterland T."/>
            <person name="Ferriera S."/>
            <person name="Johnson J."/>
            <person name="Kravitz S."/>
            <person name="Beeson K."/>
            <person name="Sutton G."/>
            <person name="Rogers Y.-H."/>
            <person name="Friedman R."/>
            <person name="Frazier M."/>
            <person name="Venter J.C."/>
        </authorList>
    </citation>
    <scope>NUCLEOTIDE SEQUENCE [LARGE SCALE GENOMIC DNA]</scope>
    <source>
        <strain evidence="2 3">ATCC 23134</strain>
    </source>
</reference>
<name>A1ZP46_MICM2</name>
<dbReference type="Gene3D" id="3.10.180.10">
    <property type="entry name" value="2,3-Dihydroxybiphenyl 1,2-Dioxygenase, domain 1"/>
    <property type="match status" value="1"/>
</dbReference>
<dbReference type="AlphaFoldDB" id="A1ZP46"/>
<keyword evidence="3" id="KW-1185">Reference proteome</keyword>
<proteinExistence type="predicted"/>
<dbReference type="EMBL" id="AAWS01000020">
    <property type="protein sequence ID" value="EAY27838.1"/>
    <property type="molecule type" value="Genomic_DNA"/>
</dbReference>
<protein>
    <submittedName>
        <fullName evidence="2">Glyoxalase family protein</fullName>
    </submittedName>
</protein>